<proteinExistence type="evidence at transcript level"/>
<dbReference type="EMBL" id="AK364871">
    <property type="protein sequence ID" value="BAJ96074.1"/>
    <property type="molecule type" value="mRNA"/>
</dbReference>
<name>F2DLV3_HORVV</name>
<sequence>MSTKIYSSQRFFHITILCFIYYFILLPFTTGSGPSSAMNLDFWIHIFVHLQIH</sequence>
<feature type="transmembrane region" description="Helical" evidence="1">
    <location>
        <begin position="12"/>
        <end position="30"/>
    </location>
</feature>
<accession>F2DLV3</accession>
<keyword evidence="1" id="KW-1133">Transmembrane helix</keyword>
<protein>
    <submittedName>
        <fullName evidence="2">Predicted protein</fullName>
    </submittedName>
</protein>
<dbReference type="AlphaFoldDB" id="F2DLV3"/>
<reference evidence="2" key="1">
    <citation type="journal article" date="2011" name="Plant Physiol.">
        <title>Comprehensive sequence analysis of 24,783 barley full-length cDNAs derived from 12 clone libraries.</title>
        <authorList>
            <person name="Matsumoto T."/>
            <person name="Tanaka T."/>
            <person name="Sakai H."/>
            <person name="Amano N."/>
            <person name="Kanamori H."/>
            <person name="Kurita K."/>
            <person name="Kikuta A."/>
            <person name="Kamiya K."/>
            <person name="Yamamoto M."/>
            <person name="Ikawa H."/>
            <person name="Fujii N."/>
            <person name="Hori K."/>
            <person name="Itoh T."/>
            <person name="Sato K."/>
        </authorList>
    </citation>
    <scope>NUCLEOTIDE SEQUENCE</scope>
    <source>
        <tissue evidence="2">Shoot and root</tissue>
    </source>
</reference>
<keyword evidence="1" id="KW-0812">Transmembrane</keyword>
<evidence type="ECO:0000256" key="1">
    <source>
        <dbReference type="SAM" id="Phobius"/>
    </source>
</evidence>
<organism evidence="2">
    <name type="scientific">Hordeum vulgare subsp. vulgare</name>
    <name type="common">Domesticated barley</name>
    <dbReference type="NCBI Taxonomy" id="112509"/>
    <lineage>
        <taxon>Eukaryota</taxon>
        <taxon>Viridiplantae</taxon>
        <taxon>Streptophyta</taxon>
        <taxon>Embryophyta</taxon>
        <taxon>Tracheophyta</taxon>
        <taxon>Spermatophyta</taxon>
        <taxon>Magnoliopsida</taxon>
        <taxon>Liliopsida</taxon>
        <taxon>Poales</taxon>
        <taxon>Poaceae</taxon>
        <taxon>BOP clade</taxon>
        <taxon>Pooideae</taxon>
        <taxon>Triticodae</taxon>
        <taxon>Triticeae</taxon>
        <taxon>Hordeinae</taxon>
        <taxon>Hordeum</taxon>
    </lineage>
</organism>
<keyword evidence="1" id="KW-0472">Membrane</keyword>
<evidence type="ECO:0000313" key="2">
    <source>
        <dbReference type="EMBL" id="BAJ96074.1"/>
    </source>
</evidence>